<feature type="compositionally biased region" description="Gly residues" evidence="9">
    <location>
        <begin position="345"/>
        <end position="358"/>
    </location>
</feature>
<dbReference type="GO" id="GO:0009826">
    <property type="term" value="P:unidimensional cell growth"/>
    <property type="evidence" value="ECO:0007669"/>
    <property type="project" value="EnsemblPlants"/>
</dbReference>
<evidence type="ECO:0000256" key="2">
    <source>
        <dbReference type="ARBA" id="ARBA00005831"/>
    </source>
</evidence>
<evidence type="ECO:0000313" key="11">
    <source>
        <dbReference type="Proteomes" id="UP000265515"/>
    </source>
</evidence>
<accession>A0A388LFB3</accession>
<evidence type="ECO:0000256" key="6">
    <source>
        <dbReference type="ARBA" id="ARBA00023034"/>
    </source>
</evidence>
<dbReference type="OrthoDB" id="245173at2759"/>
<dbReference type="GO" id="GO:0006886">
    <property type="term" value="P:intracellular protein transport"/>
    <property type="evidence" value="ECO:0007669"/>
    <property type="project" value="InterPro"/>
</dbReference>
<feature type="region of interest" description="Disordered" evidence="9">
    <location>
        <begin position="532"/>
        <end position="572"/>
    </location>
</feature>
<keyword evidence="4" id="KW-0813">Transport</keyword>
<feature type="region of interest" description="Disordered" evidence="9">
    <location>
        <begin position="337"/>
        <end position="374"/>
    </location>
</feature>
<evidence type="ECO:0000256" key="7">
    <source>
        <dbReference type="ARBA" id="ARBA00023136"/>
    </source>
</evidence>
<dbReference type="GO" id="GO:0009933">
    <property type="term" value="P:meristem structural organization"/>
    <property type="evidence" value="ECO:0007669"/>
    <property type="project" value="EnsemblPlants"/>
</dbReference>
<keyword evidence="5" id="KW-0653">Protein transport</keyword>
<dbReference type="Gramene" id="GBG80986">
    <property type="protein sequence ID" value="GBG80986"/>
    <property type="gene ID" value="CBR_g31542"/>
</dbReference>
<evidence type="ECO:0000256" key="5">
    <source>
        <dbReference type="ARBA" id="ARBA00022927"/>
    </source>
</evidence>
<sequence length="870" mass="93830">MLVELASFSEEDFDVRAWVNGACKTRHPDEPVDKYLSEIETKLQLLAEDIAAGLEETSSHALLRLPRAIREVHRLKDDALSLRGTVGGLLRRLEKAEGKSAQSVSRLAQIDGVKQRMATARDTLQDAAGLAQLSASVEEVFASGDLPRVAETLGQMRRCLAVVGQVPEFTAVKLQLVSLEDRLETMVQPRLSEALSARKVDAVQALRDILLMIGRYSSLEQQYTRVRVKPLKKVWDELDSSAKALKASGNHHLAEVGNEGSGMAGVAEGSILDWLPRFYDEVLLFFEQEVKWCSTTFPEEHVRLLPKLLMEVMMTISQSFTARIDALVDEIARSGSNASGAAGTTKGGVGMDGVGGSGVQTDQNRGEGGAGRGGRGGLTKLSVLIFAHGLTSSFTKNVQHLLASVGIEPGDMGRVLRAVFYPYESAKQRYGELEREQLLAELGSVDLRGAVVRGVGARGVELSETVQRMEASVPNVIISLEGGIERCVLFTGGSEAEGLLRALEDTMLTYLVSLNEVLRTIRVVSGVAPSALDKASRNPQTDNSPDTSEAGIGRKAADGRKEGASGETEVSGGEEWAVVQGALQLLTVADTLARRVAVFEASLRTSLASLSSKLLGVQEPSTLQQQDDTSLLTLTSPRDSKWDAAGGVVMEVSALRLQDAPEKAKRLGALLEQAKDPRFHALPHTSQKVQAFQDAVSSVVYDVLTSKVKYRLADVARLPEWSAKEEENVFELPSFSAYPLRYEAFSFGLLDLSRIASVAEGATQLYLEQLRAIPALSDRGAVQLSADIEYLCNVLSALSMSIPPPLSTLQACLMLPKDKLVAFASTQTPTSGPALADWAASTGIPENLVDVLDTQTARLVCKMRQVSFDS</sequence>
<dbReference type="GO" id="GO:0010016">
    <property type="term" value="P:shoot system morphogenesis"/>
    <property type="evidence" value="ECO:0007669"/>
    <property type="project" value="EnsemblPlants"/>
</dbReference>
<dbReference type="PANTHER" id="PTHR21443">
    <property type="entry name" value="CONSERVED OLIGOMERIC GOLGI COMPLEX COMPONENT 7"/>
    <property type="match status" value="1"/>
</dbReference>
<keyword evidence="6" id="KW-0333">Golgi apparatus</keyword>
<dbReference type="OMA" id="LKYYHNC"/>
<dbReference type="GO" id="GO:0045053">
    <property type="term" value="P:protein retention in Golgi apparatus"/>
    <property type="evidence" value="ECO:0007669"/>
    <property type="project" value="EnsemblPlants"/>
</dbReference>
<evidence type="ECO:0000313" key="10">
    <source>
        <dbReference type="EMBL" id="GBG80986.1"/>
    </source>
</evidence>
<dbReference type="GO" id="GO:0007030">
    <property type="term" value="P:Golgi organization"/>
    <property type="evidence" value="ECO:0007669"/>
    <property type="project" value="EnsemblPlants"/>
</dbReference>
<evidence type="ECO:0000256" key="4">
    <source>
        <dbReference type="ARBA" id="ARBA00022448"/>
    </source>
</evidence>
<reference evidence="10 11" key="1">
    <citation type="journal article" date="2018" name="Cell">
        <title>The Chara Genome: Secondary Complexity and Implications for Plant Terrestrialization.</title>
        <authorList>
            <person name="Nishiyama T."/>
            <person name="Sakayama H."/>
            <person name="Vries J.D."/>
            <person name="Buschmann H."/>
            <person name="Saint-Marcoux D."/>
            <person name="Ullrich K.K."/>
            <person name="Haas F.B."/>
            <person name="Vanderstraeten L."/>
            <person name="Becker D."/>
            <person name="Lang D."/>
            <person name="Vosolsobe S."/>
            <person name="Rombauts S."/>
            <person name="Wilhelmsson P.K.I."/>
            <person name="Janitza P."/>
            <person name="Kern R."/>
            <person name="Heyl A."/>
            <person name="Rumpler F."/>
            <person name="Villalobos L.I.A.C."/>
            <person name="Clay J.M."/>
            <person name="Skokan R."/>
            <person name="Toyoda A."/>
            <person name="Suzuki Y."/>
            <person name="Kagoshima H."/>
            <person name="Schijlen E."/>
            <person name="Tajeshwar N."/>
            <person name="Catarino B."/>
            <person name="Hetherington A.J."/>
            <person name="Saltykova A."/>
            <person name="Bonnot C."/>
            <person name="Breuninger H."/>
            <person name="Symeonidi A."/>
            <person name="Radhakrishnan G.V."/>
            <person name="Van Nieuwerburgh F."/>
            <person name="Deforce D."/>
            <person name="Chang C."/>
            <person name="Karol K.G."/>
            <person name="Hedrich R."/>
            <person name="Ulvskov P."/>
            <person name="Glockner G."/>
            <person name="Delwiche C.F."/>
            <person name="Petrasek J."/>
            <person name="Van de Peer Y."/>
            <person name="Friml J."/>
            <person name="Beilby M."/>
            <person name="Dolan L."/>
            <person name="Kohara Y."/>
            <person name="Sugano S."/>
            <person name="Fujiyama A."/>
            <person name="Delaux P.-M."/>
            <person name="Quint M."/>
            <person name="TheiBen G."/>
            <person name="Hagemann M."/>
            <person name="Harholt J."/>
            <person name="Dunand C."/>
            <person name="Zachgo S."/>
            <person name="Langdale J."/>
            <person name="Maumus F."/>
            <person name="Straeten D.V.D."/>
            <person name="Gould S.B."/>
            <person name="Rensing S.A."/>
        </authorList>
    </citation>
    <scope>NUCLEOTIDE SEQUENCE [LARGE SCALE GENOMIC DNA]</scope>
    <source>
        <strain evidence="10 11">S276</strain>
    </source>
</reference>
<dbReference type="GO" id="GO:0017119">
    <property type="term" value="C:Golgi transport complex"/>
    <property type="evidence" value="ECO:0007669"/>
    <property type="project" value="InterPro"/>
</dbReference>
<dbReference type="InterPro" id="IPR019335">
    <property type="entry name" value="COG7"/>
</dbReference>
<feature type="compositionally biased region" description="Polar residues" evidence="9">
    <location>
        <begin position="537"/>
        <end position="547"/>
    </location>
</feature>
<dbReference type="STRING" id="69332.A0A388LFB3"/>
<dbReference type="GO" id="GO:0000139">
    <property type="term" value="C:Golgi membrane"/>
    <property type="evidence" value="ECO:0007669"/>
    <property type="project" value="UniProtKB-SubCell"/>
</dbReference>
<evidence type="ECO:0000256" key="9">
    <source>
        <dbReference type="SAM" id="MobiDB-lite"/>
    </source>
</evidence>
<keyword evidence="7" id="KW-0472">Membrane</keyword>
<dbReference type="AlphaFoldDB" id="A0A388LFB3"/>
<organism evidence="10 11">
    <name type="scientific">Chara braunii</name>
    <name type="common">Braun's stonewort</name>
    <dbReference type="NCBI Taxonomy" id="69332"/>
    <lineage>
        <taxon>Eukaryota</taxon>
        <taxon>Viridiplantae</taxon>
        <taxon>Streptophyta</taxon>
        <taxon>Charophyceae</taxon>
        <taxon>Charales</taxon>
        <taxon>Characeae</taxon>
        <taxon>Chara</taxon>
    </lineage>
</organism>
<protein>
    <recommendedName>
        <fullName evidence="3">Conserved oligomeric Golgi complex subunit 7</fullName>
    </recommendedName>
    <alternativeName>
        <fullName evidence="8">Component of oligomeric Golgi complex 7</fullName>
    </alternativeName>
</protein>
<dbReference type="GO" id="GO:0006890">
    <property type="term" value="P:retrograde vesicle-mediated transport, Golgi to endoplasmic reticulum"/>
    <property type="evidence" value="ECO:0007669"/>
    <property type="project" value="TreeGrafter"/>
</dbReference>
<dbReference type="PANTHER" id="PTHR21443:SF0">
    <property type="entry name" value="CONSERVED OLIGOMERIC GOLGI COMPLEX SUBUNIT 7"/>
    <property type="match status" value="1"/>
</dbReference>
<comment type="similarity">
    <text evidence="2">Belongs to the COG7 family.</text>
</comment>
<dbReference type="EMBL" id="BFEA01000362">
    <property type="protein sequence ID" value="GBG80986.1"/>
    <property type="molecule type" value="Genomic_DNA"/>
</dbReference>
<comment type="subcellular location">
    <subcellularLocation>
        <location evidence="1">Golgi apparatus membrane</location>
        <topology evidence="1">Peripheral membrane protein</topology>
    </subcellularLocation>
</comment>
<comment type="caution">
    <text evidence="10">The sequence shown here is derived from an EMBL/GenBank/DDBJ whole genome shotgun (WGS) entry which is preliminary data.</text>
</comment>
<keyword evidence="11" id="KW-1185">Reference proteome</keyword>
<gene>
    <name evidence="10" type="ORF">CBR_g31542</name>
</gene>
<dbReference type="Proteomes" id="UP000265515">
    <property type="component" value="Unassembled WGS sequence"/>
</dbReference>
<proteinExistence type="inferred from homology"/>
<dbReference type="Pfam" id="PF10191">
    <property type="entry name" value="COG7"/>
    <property type="match status" value="2"/>
</dbReference>
<name>A0A388LFB3_CHABU</name>
<evidence type="ECO:0000256" key="8">
    <source>
        <dbReference type="ARBA" id="ARBA00031345"/>
    </source>
</evidence>
<feature type="compositionally biased region" description="Basic and acidic residues" evidence="9">
    <location>
        <begin position="555"/>
        <end position="564"/>
    </location>
</feature>
<evidence type="ECO:0000256" key="1">
    <source>
        <dbReference type="ARBA" id="ARBA00004395"/>
    </source>
</evidence>
<evidence type="ECO:0000256" key="3">
    <source>
        <dbReference type="ARBA" id="ARBA00020984"/>
    </source>
</evidence>